<dbReference type="Proteomes" id="UP001162501">
    <property type="component" value="Chromosome 6"/>
</dbReference>
<evidence type="ECO:0000313" key="2">
    <source>
        <dbReference type="Proteomes" id="UP001162501"/>
    </source>
</evidence>
<reference evidence="1" key="2">
    <citation type="submission" date="2025-03" db="EMBL/GenBank/DDBJ databases">
        <authorList>
            <consortium name="ELIXIR-Norway"/>
            <consortium name="Elixir Norway"/>
        </authorList>
    </citation>
    <scope>NUCLEOTIDE SEQUENCE</scope>
</reference>
<protein>
    <submittedName>
        <fullName evidence="1">Uncharacterized protein</fullName>
    </submittedName>
</protein>
<accession>A0AC59ZZ20</accession>
<sequence length="123" mass="13039">MLPGALWGVCHVLNTAGDWAPPVAPVLPAADEAAALSLIAGRNPSQSLGKKHTRRFLTTQQWGLGSALVVTLAPALSAQGCPPRPRDKGTFPSWLFSWEKSCVWDREGLAGETGDGLCFSGRE</sequence>
<evidence type="ECO:0000313" key="1">
    <source>
        <dbReference type="EMBL" id="CAN0537101.1"/>
    </source>
</evidence>
<proteinExistence type="predicted"/>
<name>A0AC59ZZ20_RANTA</name>
<gene>
    <name evidence="1" type="ORF">MRATA1EN22A_LOCUS24871</name>
</gene>
<reference evidence="1" key="1">
    <citation type="submission" date="2023-05" db="EMBL/GenBank/DDBJ databases">
        <authorList>
            <consortium name="ELIXIR-Norway"/>
        </authorList>
    </citation>
    <scope>NUCLEOTIDE SEQUENCE</scope>
</reference>
<dbReference type="EMBL" id="OX596090">
    <property type="protein sequence ID" value="CAN0537101.1"/>
    <property type="molecule type" value="Genomic_DNA"/>
</dbReference>
<organism evidence="1 2">
    <name type="scientific">Rangifer tarandus platyrhynchus</name>
    <name type="common">Svalbard reindeer</name>
    <dbReference type="NCBI Taxonomy" id="3082113"/>
    <lineage>
        <taxon>Eukaryota</taxon>
        <taxon>Metazoa</taxon>
        <taxon>Chordata</taxon>
        <taxon>Craniata</taxon>
        <taxon>Vertebrata</taxon>
        <taxon>Euteleostomi</taxon>
        <taxon>Mammalia</taxon>
        <taxon>Eutheria</taxon>
        <taxon>Laurasiatheria</taxon>
        <taxon>Artiodactyla</taxon>
        <taxon>Ruminantia</taxon>
        <taxon>Pecora</taxon>
        <taxon>Cervidae</taxon>
        <taxon>Odocoileinae</taxon>
        <taxon>Rangifer</taxon>
    </lineage>
</organism>